<sequence>MTLLRYYKPINANVNKSKNKDKLNEKDKSLSESDESNLSLSETSLSEISTEEIDEIDEKNSQRSSKKRKISKSCISKRKTKAKINKKGFQKKWLKEFSWLRYDSKEKKMHCELCRFHGINIPFAKEGSKNVGKKSTIQEHNNSGGHKEALKKESSRLAMVKATSNAVNHANKHVESLMKIIYSMAQNNLPLNQFSQLVQLGRALESPNLISNSNSITYENPTSAKDLLLAISSSIEEELWNELNETTSFGIMVDESTDISTESHIILYVKYCLRGFIKVKYIKLLHLNGKDAETIFLAIFSLFESKGENYY</sequence>
<protein>
    <recommendedName>
        <fullName evidence="2">C17orf113 probable zinc finger domain-containing protein</fullName>
    </recommendedName>
</protein>
<dbReference type="Proteomes" id="UP000018888">
    <property type="component" value="Unassembled WGS sequence"/>
</dbReference>
<reference evidence="3 4" key="2">
    <citation type="journal article" date="2018" name="New Phytol.">
        <title>High intraspecific genome diversity in the model arbuscular mycorrhizal symbiont Rhizophagus irregularis.</title>
        <authorList>
            <person name="Chen E.C.H."/>
            <person name="Morin E."/>
            <person name="Beaudet D."/>
            <person name="Noel J."/>
            <person name="Yildirir G."/>
            <person name="Ndikumana S."/>
            <person name="Charron P."/>
            <person name="St-Onge C."/>
            <person name="Giorgi J."/>
            <person name="Kruger M."/>
            <person name="Marton T."/>
            <person name="Ropars J."/>
            <person name="Grigoriev I.V."/>
            <person name="Hainaut M."/>
            <person name="Henrissat B."/>
            <person name="Roux C."/>
            <person name="Martin F."/>
            <person name="Corradi N."/>
        </authorList>
    </citation>
    <scope>NUCLEOTIDE SEQUENCE [LARGE SCALE GENOMIC DNA]</scope>
    <source>
        <strain evidence="3 4">DAOM 197198</strain>
    </source>
</reference>
<dbReference type="InterPro" id="IPR057456">
    <property type="entry name" value="Znf_C17orf113"/>
</dbReference>
<feature type="compositionally biased region" description="Low complexity" evidence="1">
    <location>
        <begin position="36"/>
        <end position="48"/>
    </location>
</feature>
<name>A0A2P4QMK7_RHIID</name>
<feature type="region of interest" description="Disordered" evidence="1">
    <location>
        <begin position="15"/>
        <end position="81"/>
    </location>
</feature>
<dbReference type="EMBL" id="AUPC02000029">
    <property type="protein sequence ID" value="POG78897.1"/>
    <property type="molecule type" value="Genomic_DNA"/>
</dbReference>
<feature type="compositionally biased region" description="Basic and acidic residues" evidence="1">
    <location>
        <begin position="18"/>
        <end position="31"/>
    </location>
</feature>
<dbReference type="PANTHER" id="PTHR46880">
    <property type="entry name" value="RAS-ASSOCIATING DOMAIN-CONTAINING PROTEIN"/>
    <property type="match status" value="1"/>
</dbReference>
<gene>
    <name evidence="3" type="ORF">GLOIN_2v1472770</name>
</gene>
<reference evidence="3 4" key="1">
    <citation type="journal article" date="2013" name="Proc. Natl. Acad. Sci. U.S.A.">
        <title>Genome of an arbuscular mycorrhizal fungus provides insight into the oldest plant symbiosis.</title>
        <authorList>
            <person name="Tisserant E."/>
            <person name="Malbreil M."/>
            <person name="Kuo A."/>
            <person name="Kohler A."/>
            <person name="Symeonidi A."/>
            <person name="Balestrini R."/>
            <person name="Charron P."/>
            <person name="Duensing N."/>
            <person name="Frei Dit Frey N."/>
            <person name="Gianinazzi-Pearson V."/>
            <person name="Gilbert L.B."/>
            <person name="Handa Y."/>
            <person name="Herr J.R."/>
            <person name="Hijri M."/>
            <person name="Koul R."/>
            <person name="Kawaguchi M."/>
            <person name="Krajinski F."/>
            <person name="Lammers P.J."/>
            <person name="Masclaux F.G."/>
            <person name="Murat C."/>
            <person name="Morin E."/>
            <person name="Ndikumana S."/>
            <person name="Pagni M."/>
            <person name="Petitpierre D."/>
            <person name="Requena N."/>
            <person name="Rosikiewicz P."/>
            <person name="Riley R."/>
            <person name="Saito K."/>
            <person name="San Clemente H."/>
            <person name="Shapiro H."/>
            <person name="van Tuinen D."/>
            <person name="Becard G."/>
            <person name="Bonfante P."/>
            <person name="Paszkowski U."/>
            <person name="Shachar-Hill Y.Y."/>
            <person name="Tuskan G.A."/>
            <person name="Young P.W."/>
            <person name="Sanders I.R."/>
            <person name="Henrissat B."/>
            <person name="Rensing S.A."/>
            <person name="Grigoriev I.V."/>
            <person name="Corradi N."/>
            <person name="Roux C."/>
            <person name="Martin F."/>
        </authorList>
    </citation>
    <scope>NUCLEOTIDE SEQUENCE [LARGE SCALE GENOMIC DNA]</scope>
    <source>
        <strain evidence="3 4">DAOM 197198</strain>
    </source>
</reference>
<evidence type="ECO:0000313" key="3">
    <source>
        <dbReference type="EMBL" id="POG78897.1"/>
    </source>
</evidence>
<evidence type="ECO:0000259" key="2">
    <source>
        <dbReference type="Pfam" id="PF25431"/>
    </source>
</evidence>
<dbReference type="AlphaFoldDB" id="A0A2P4QMK7"/>
<proteinExistence type="predicted"/>
<dbReference type="Pfam" id="PF25431">
    <property type="entry name" value="zf-C17orf113"/>
    <property type="match status" value="1"/>
</dbReference>
<comment type="caution">
    <text evidence="3">The sequence shown here is derived from an EMBL/GenBank/DDBJ whole genome shotgun (WGS) entry which is preliminary data.</text>
</comment>
<keyword evidence="4" id="KW-1185">Reference proteome</keyword>
<organism evidence="3 4">
    <name type="scientific">Rhizophagus irregularis (strain DAOM 181602 / DAOM 197198 / MUCL 43194)</name>
    <name type="common">Arbuscular mycorrhizal fungus</name>
    <name type="synonym">Glomus intraradices</name>
    <dbReference type="NCBI Taxonomy" id="747089"/>
    <lineage>
        <taxon>Eukaryota</taxon>
        <taxon>Fungi</taxon>
        <taxon>Fungi incertae sedis</taxon>
        <taxon>Mucoromycota</taxon>
        <taxon>Glomeromycotina</taxon>
        <taxon>Glomeromycetes</taxon>
        <taxon>Glomerales</taxon>
        <taxon>Glomeraceae</taxon>
        <taxon>Rhizophagus</taxon>
    </lineage>
</organism>
<evidence type="ECO:0000256" key="1">
    <source>
        <dbReference type="SAM" id="MobiDB-lite"/>
    </source>
</evidence>
<dbReference type="PANTHER" id="PTHR46880:SF5">
    <property type="entry name" value="DUF4371 DOMAIN-CONTAINING PROTEIN"/>
    <property type="match status" value="1"/>
</dbReference>
<dbReference type="VEuPathDB" id="FungiDB:RhiirFUN_007390"/>
<feature type="compositionally biased region" description="Basic residues" evidence="1">
    <location>
        <begin position="64"/>
        <end position="81"/>
    </location>
</feature>
<evidence type="ECO:0000313" key="4">
    <source>
        <dbReference type="Proteomes" id="UP000018888"/>
    </source>
</evidence>
<feature type="domain" description="C17orf113 probable zinc finger" evidence="2">
    <location>
        <begin position="97"/>
        <end position="156"/>
    </location>
</feature>
<accession>A0A2P4QMK7</accession>